<dbReference type="PROSITE" id="PS52044">
    <property type="entry name" value="VLRF1"/>
    <property type="match status" value="1"/>
</dbReference>
<keyword evidence="15" id="KW-1185">Reference proteome</keyword>
<dbReference type="PANTHER" id="PTHR16036:SF2">
    <property type="entry name" value="TRNA ENDONUCLEASE ANKZF1"/>
    <property type="match status" value="1"/>
</dbReference>
<feature type="domain" description="VLRF1" evidence="13">
    <location>
        <begin position="237"/>
        <end position="395"/>
    </location>
</feature>
<dbReference type="InterPro" id="IPR047139">
    <property type="entry name" value="ANKZ1/VMS1"/>
</dbReference>
<evidence type="ECO:0000256" key="3">
    <source>
        <dbReference type="ARBA" id="ARBA00022490"/>
    </source>
</evidence>
<keyword evidence="6 11" id="KW-0255">Endonuclease</keyword>
<feature type="compositionally biased region" description="Basic and acidic residues" evidence="12">
    <location>
        <begin position="610"/>
        <end position="644"/>
    </location>
</feature>
<feature type="compositionally biased region" description="Basic and acidic residues" evidence="12">
    <location>
        <begin position="570"/>
        <end position="597"/>
    </location>
</feature>
<keyword evidence="5" id="KW-0677">Repeat</keyword>
<keyword evidence="4 11" id="KW-0540">Nuclease</keyword>
<feature type="region of interest" description="Disordered" evidence="12">
    <location>
        <begin position="116"/>
        <end position="138"/>
    </location>
</feature>
<evidence type="ECO:0000259" key="13">
    <source>
        <dbReference type="PROSITE" id="PS52044"/>
    </source>
</evidence>
<feature type="region of interest" description="Disordered" evidence="12">
    <location>
        <begin position="39"/>
        <end position="58"/>
    </location>
</feature>
<evidence type="ECO:0000256" key="2">
    <source>
        <dbReference type="ARBA" id="ARBA00009262"/>
    </source>
</evidence>
<comment type="subcellular location">
    <subcellularLocation>
        <location evidence="1">Cytoplasm</location>
    </subcellularLocation>
</comment>
<organism evidence="14 15">
    <name type="scientific">Cyphellophora attinorum</name>
    <dbReference type="NCBI Taxonomy" id="1664694"/>
    <lineage>
        <taxon>Eukaryota</taxon>
        <taxon>Fungi</taxon>
        <taxon>Dikarya</taxon>
        <taxon>Ascomycota</taxon>
        <taxon>Pezizomycotina</taxon>
        <taxon>Eurotiomycetes</taxon>
        <taxon>Chaetothyriomycetidae</taxon>
        <taxon>Chaetothyriales</taxon>
        <taxon>Cyphellophoraceae</taxon>
        <taxon>Cyphellophora</taxon>
    </lineage>
</organism>
<dbReference type="GO" id="GO:0016787">
    <property type="term" value="F:hydrolase activity"/>
    <property type="evidence" value="ECO:0007669"/>
    <property type="project" value="UniProtKB-KW"/>
</dbReference>
<dbReference type="SUPFAM" id="SSF48403">
    <property type="entry name" value="Ankyrin repeat"/>
    <property type="match status" value="1"/>
</dbReference>
<feature type="compositionally biased region" description="Polar residues" evidence="12">
    <location>
        <begin position="292"/>
        <end position="301"/>
    </location>
</feature>
<sequence>MTDSKFVNPHRRPLYVFDLPPELLQSLAVKIVGGSEREALDKEPGQIDRPDVSTASVGQDGVAQSTSCSLCQLSFPNVQDQRQHVKSDHHRYNLKLNLKDLPTVDEGTFLKTVGDLDESISGSDSESSDDEGGVNVNEPTLSSLLKKQAEISSDGQISGMNVGGKAVSGNAPMYWFTSPKIEGDSLLGVYKALFSNEEQDAAPKSLLDALSRRQVQPIHGKHSGNTSASGALVTNKVDPHYFLCMIGGGHFAAMIVSLIPEVRKGPGGVEERHPIVHAHKTFHRYTTRRKQGGSQSANDNAKGNAHSVGSSIRRANEAALEVDIRQVLSEWREQIDSAELIFVRATGSQNRRILFGPYDGQVLTSRDKRLRGFPFSTRRATQAELLRSFQELTRLKVSTVVEVIPEPAKVKAPPPKAVKPVVERPKISKEDEAAQLHTSQLENLVRRSKAPAVLLYLSKNEVSPNFRFYPPAQHHHAPTPLHLAASTGSAAVVTALLLKAKADPAMQNDDGKPPYDLAGDHRTRDAFRVARHDLGEDAHDWTAAHVPAGMTQAEAAERAEAEKTSGASAEAERRKADLERIKQEEEQRAASKMERKGGAGKSLGSAAEKSGSEKREEETRGLTPEMRMRIERERRARAAEERMRKMQSGN</sequence>
<name>A0A0N0NNL2_9EURO</name>
<evidence type="ECO:0000256" key="5">
    <source>
        <dbReference type="ARBA" id="ARBA00022737"/>
    </source>
</evidence>
<evidence type="ECO:0000256" key="12">
    <source>
        <dbReference type="SAM" id="MobiDB-lite"/>
    </source>
</evidence>
<keyword evidence="7 11" id="KW-0378">Hydrolase</keyword>
<dbReference type="Pfam" id="PF00023">
    <property type="entry name" value="Ank"/>
    <property type="match status" value="1"/>
</dbReference>
<evidence type="ECO:0000256" key="1">
    <source>
        <dbReference type="ARBA" id="ARBA00004496"/>
    </source>
</evidence>
<dbReference type="VEuPathDB" id="FungiDB:AB675_9149"/>
<comment type="similarity">
    <text evidence="2 11">Belongs to the ANKZF1/VMS1 family.</text>
</comment>
<dbReference type="Pfam" id="PF18826">
    <property type="entry name" value="bVLRF1"/>
    <property type="match status" value="1"/>
</dbReference>
<feature type="active site" evidence="11">
    <location>
        <position position="295"/>
    </location>
</feature>
<reference evidence="14 15" key="1">
    <citation type="submission" date="2015-06" db="EMBL/GenBank/DDBJ databases">
        <title>Draft genome of the ant-associated black yeast Phialophora attae CBS 131958.</title>
        <authorList>
            <person name="Moreno L.F."/>
            <person name="Stielow B.J."/>
            <person name="de Hoog S."/>
            <person name="Vicente V.A."/>
            <person name="Weiss V.A."/>
            <person name="de Vries M."/>
            <person name="Cruz L.M."/>
            <person name="Souza E.M."/>
        </authorList>
    </citation>
    <scope>NUCLEOTIDE SEQUENCE [LARGE SCALE GENOMIC DNA]</scope>
    <source>
        <strain evidence="14 15">CBS 131958</strain>
    </source>
</reference>
<evidence type="ECO:0000256" key="7">
    <source>
        <dbReference type="ARBA" id="ARBA00022801"/>
    </source>
</evidence>
<dbReference type="Proteomes" id="UP000038010">
    <property type="component" value="Unassembled WGS sequence"/>
</dbReference>
<keyword evidence="9" id="KW-0175">Coiled coil</keyword>
<evidence type="ECO:0000256" key="10">
    <source>
        <dbReference type="PROSITE-ProRule" id="PRU00023"/>
    </source>
</evidence>
<keyword evidence="3 11" id="KW-0963">Cytoplasm</keyword>
<dbReference type="RefSeq" id="XP_018001472.1">
    <property type="nucleotide sequence ID" value="XM_018149659.1"/>
</dbReference>
<comment type="caution">
    <text evidence="14">The sequence shown here is derived from an EMBL/GenBank/DDBJ whole genome shotgun (WGS) entry which is preliminary data.</text>
</comment>
<dbReference type="InterPro" id="IPR002110">
    <property type="entry name" value="Ankyrin_rpt"/>
</dbReference>
<dbReference type="InterPro" id="IPR041175">
    <property type="entry name" value="VLRF1/Vms1"/>
</dbReference>
<keyword evidence="8 10" id="KW-0040">ANK repeat</keyword>
<proteinExistence type="inferred from homology"/>
<protein>
    <recommendedName>
        <fullName evidence="13">VLRF1 domain-containing protein</fullName>
    </recommendedName>
</protein>
<evidence type="ECO:0000256" key="11">
    <source>
        <dbReference type="PROSITE-ProRule" id="PRU01389"/>
    </source>
</evidence>
<dbReference type="EMBL" id="LFJN01000009">
    <property type="protein sequence ID" value="KPI41509.1"/>
    <property type="molecule type" value="Genomic_DNA"/>
</dbReference>
<dbReference type="GO" id="GO:0036503">
    <property type="term" value="P:ERAD pathway"/>
    <property type="evidence" value="ECO:0007669"/>
    <property type="project" value="TreeGrafter"/>
</dbReference>
<evidence type="ECO:0000256" key="8">
    <source>
        <dbReference type="ARBA" id="ARBA00023043"/>
    </source>
</evidence>
<gene>
    <name evidence="14" type="ORF">AB675_9149</name>
</gene>
<feature type="repeat" description="ANK" evidence="10">
    <location>
        <begin position="476"/>
        <end position="509"/>
    </location>
</feature>
<dbReference type="AlphaFoldDB" id="A0A0N0NNL2"/>
<dbReference type="InterPro" id="IPR036770">
    <property type="entry name" value="Ankyrin_rpt-contain_sf"/>
</dbReference>
<accession>A0A0N0NNL2</accession>
<evidence type="ECO:0000256" key="4">
    <source>
        <dbReference type="ARBA" id="ARBA00022722"/>
    </source>
</evidence>
<dbReference type="PROSITE" id="PS50297">
    <property type="entry name" value="ANK_REP_REGION"/>
    <property type="match status" value="1"/>
</dbReference>
<dbReference type="STRING" id="1664694.A0A0N0NNL2"/>
<feature type="region of interest" description="Disordered" evidence="12">
    <location>
        <begin position="552"/>
        <end position="650"/>
    </location>
</feature>
<comment type="domain">
    <text evidence="11">The VLRF1 domain mediates binding to the 60S ribosomal subunit.</text>
</comment>
<evidence type="ECO:0000313" key="14">
    <source>
        <dbReference type="EMBL" id="KPI41509.1"/>
    </source>
</evidence>
<dbReference type="Gene3D" id="1.25.40.20">
    <property type="entry name" value="Ankyrin repeat-containing domain"/>
    <property type="match status" value="1"/>
</dbReference>
<dbReference type="GO" id="GO:0004519">
    <property type="term" value="F:endonuclease activity"/>
    <property type="evidence" value="ECO:0007669"/>
    <property type="project" value="UniProtKB-KW"/>
</dbReference>
<feature type="compositionally biased region" description="Basic residues" evidence="12">
    <location>
        <begin position="282"/>
        <end position="291"/>
    </location>
</feature>
<evidence type="ECO:0000313" key="15">
    <source>
        <dbReference type="Proteomes" id="UP000038010"/>
    </source>
</evidence>
<feature type="region of interest" description="Disordered" evidence="12">
    <location>
        <begin position="282"/>
        <end position="310"/>
    </location>
</feature>
<dbReference type="PANTHER" id="PTHR16036">
    <property type="entry name" value="ANKYRIN REPEAT AND ZINC FINGER DOMAIN-CONTAINING PROTEIN 1"/>
    <property type="match status" value="1"/>
</dbReference>
<feature type="compositionally biased region" description="Basic and acidic residues" evidence="12">
    <location>
        <begin position="39"/>
        <end position="51"/>
    </location>
</feature>
<dbReference type="OrthoDB" id="429841at2759"/>
<dbReference type="GeneID" id="28741539"/>
<evidence type="ECO:0000256" key="6">
    <source>
        <dbReference type="ARBA" id="ARBA00022759"/>
    </source>
</evidence>
<dbReference type="GO" id="GO:0005737">
    <property type="term" value="C:cytoplasm"/>
    <property type="evidence" value="ECO:0007669"/>
    <property type="project" value="UniProtKB-SubCell"/>
</dbReference>
<evidence type="ECO:0000256" key="9">
    <source>
        <dbReference type="ARBA" id="ARBA00023054"/>
    </source>
</evidence>
<dbReference type="PROSITE" id="PS50088">
    <property type="entry name" value="ANK_REPEAT"/>
    <property type="match status" value="1"/>
</dbReference>